<evidence type="ECO:0000313" key="8">
    <source>
        <dbReference type="Proteomes" id="UP001457282"/>
    </source>
</evidence>
<dbReference type="PANTHER" id="PTHR31973:SF199">
    <property type="entry name" value="SWIM-TYPE DOMAIN-CONTAINING PROTEIN"/>
    <property type="match status" value="1"/>
</dbReference>
<keyword evidence="8" id="KW-1185">Reference proteome</keyword>
<evidence type="ECO:0000259" key="6">
    <source>
        <dbReference type="PROSITE" id="PS50966"/>
    </source>
</evidence>
<sequence length="460" mass="52483">MYPIAFAIAEVENQETWTWFLEYLMGDLKMVNGRSYAFITDKQKGLGNAIAYLFPGAEHRHCIRHLYNNFKTKHAGEGLKQTLWNATRSSTMVWFNTHMEEMKILSEDAWKWFEDKNPAQWSRAYFKDISKCDILLNNLCESFNSAIIPARDKPIITMLEKIRMDMMVRNANRRVACQRWMDMVGPRIKKILDKVGQRATEYRAHMAGEFEYQVTGGGTIGSKHAVDLGRHLCTCRRWQLSGMPCVHAICALRSKQHEPALYCDDYLMPSMYEESYNPIIHPIAGEEDGEPVEYSIAPPLYKKQAGRPKMKGKKEPGESKKNNEPPAPNTSKMPRTYVKMTCQVCKKQGHNRLGCPITKAAKAKAVGEGSSNPGQTSRKRPRKQASKENTNVKERLVRSWRSWKKLKEFNDSSQDVNAKASTSQSVQQPQTQSSQNAAARNIRKSQFAQPNQASSEWAGF</sequence>
<feature type="region of interest" description="Disordered" evidence="5">
    <location>
        <begin position="362"/>
        <end position="460"/>
    </location>
</feature>
<dbReference type="AlphaFoldDB" id="A0AAW1WCU1"/>
<feature type="compositionally biased region" description="Basic and acidic residues" evidence="5">
    <location>
        <begin position="313"/>
        <end position="323"/>
    </location>
</feature>
<accession>A0AAW1WCU1</accession>
<evidence type="ECO:0000256" key="2">
    <source>
        <dbReference type="ARBA" id="ARBA00022771"/>
    </source>
</evidence>
<keyword evidence="3" id="KW-0862">Zinc</keyword>
<dbReference type="SMART" id="SM00575">
    <property type="entry name" value="ZnF_PMZ"/>
    <property type="match status" value="1"/>
</dbReference>
<feature type="region of interest" description="Disordered" evidence="5">
    <location>
        <begin position="298"/>
        <end position="335"/>
    </location>
</feature>
<evidence type="ECO:0000256" key="4">
    <source>
        <dbReference type="PROSITE-ProRule" id="PRU00325"/>
    </source>
</evidence>
<feature type="compositionally biased region" description="Low complexity" evidence="5">
    <location>
        <begin position="421"/>
        <end position="435"/>
    </location>
</feature>
<keyword evidence="2 4" id="KW-0863">Zinc-finger</keyword>
<dbReference type="InterPro" id="IPR018289">
    <property type="entry name" value="MULE_transposase_dom"/>
</dbReference>
<dbReference type="PANTHER" id="PTHR31973">
    <property type="entry name" value="POLYPROTEIN, PUTATIVE-RELATED"/>
    <property type="match status" value="1"/>
</dbReference>
<keyword evidence="1" id="KW-0479">Metal-binding</keyword>
<feature type="compositionally biased region" description="Polar residues" evidence="5">
    <location>
        <begin position="444"/>
        <end position="460"/>
    </location>
</feature>
<dbReference type="InterPro" id="IPR006564">
    <property type="entry name" value="Znf_PMZ"/>
</dbReference>
<dbReference type="PROSITE" id="PS50966">
    <property type="entry name" value="ZF_SWIM"/>
    <property type="match status" value="1"/>
</dbReference>
<dbReference type="Pfam" id="PF04434">
    <property type="entry name" value="SWIM"/>
    <property type="match status" value="1"/>
</dbReference>
<organism evidence="7 8">
    <name type="scientific">Rubus argutus</name>
    <name type="common">Southern blackberry</name>
    <dbReference type="NCBI Taxonomy" id="59490"/>
    <lineage>
        <taxon>Eukaryota</taxon>
        <taxon>Viridiplantae</taxon>
        <taxon>Streptophyta</taxon>
        <taxon>Embryophyta</taxon>
        <taxon>Tracheophyta</taxon>
        <taxon>Spermatophyta</taxon>
        <taxon>Magnoliopsida</taxon>
        <taxon>eudicotyledons</taxon>
        <taxon>Gunneridae</taxon>
        <taxon>Pentapetalae</taxon>
        <taxon>rosids</taxon>
        <taxon>fabids</taxon>
        <taxon>Rosales</taxon>
        <taxon>Rosaceae</taxon>
        <taxon>Rosoideae</taxon>
        <taxon>Rosoideae incertae sedis</taxon>
        <taxon>Rubus</taxon>
    </lineage>
</organism>
<comment type="caution">
    <text evidence="7">The sequence shown here is derived from an EMBL/GenBank/DDBJ whole genome shotgun (WGS) entry which is preliminary data.</text>
</comment>
<evidence type="ECO:0000256" key="5">
    <source>
        <dbReference type="SAM" id="MobiDB-lite"/>
    </source>
</evidence>
<dbReference type="GO" id="GO:0008270">
    <property type="term" value="F:zinc ion binding"/>
    <property type="evidence" value="ECO:0007669"/>
    <property type="project" value="UniProtKB-KW"/>
</dbReference>
<gene>
    <name evidence="7" type="ORF">M0R45_031013</name>
</gene>
<evidence type="ECO:0000256" key="1">
    <source>
        <dbReference type="ARBA" id="ARBA00022723"/>
    </source>
</evidence>
<protein>
    <recommendedName>
        <fullName evidence="6">SWIM-type domain-containing protein</fullName>
    </recommendedName>
</protein>
<feature type="compositionally biased region" description="Polar residues" evidence="5">
    <location>
        <begin position="411"/>
        <end position="420"/>
    </location>
</feature>
<dbReference type="InterPro" id="IPR007527">
    <property type="entry name" value="Znf_SWIM"/>
</dbReference>
<evidence type="ECO:0000256" key="3">
    <source>
        <dbReference type="ARBA" id="ARBA00022833"/>
    </source>
</evidence>
<reference evidence="7 8" key="1">
    <citation type="journal article" date="2023" name="G3 (Bethesda)">
        <title>A chromosome-length genome assembly and annotation of blackberry (Rubus argutus, cv. 'Hillquist').</title>
        <authorList>
            <person name="Bruna T."/>
            <person name="Aryal R."/>
            <person name="Dudchenko O."/>
            <person name="Sargent D.J."/>
            <person name="Mead D."/>
            <person name="Buti M."/>
            <person name="Cavallini A."/>
            <person name="Hytonen T."/>
            <person name="Andres J."/>
            <person name="Pham M."/>
            <person name="Weisz D."/>
            <person name="Mascagni F."/>
            <person name="Usai G."/>
            <person name="Natali L."/>
            <person name="Bassil N."/>
            <person name="Fernandez G.E."/>
            <person name="Lomsadze A."/>
            <person name="Armour M."/>
            <person name="Olukolu B."/>
            <person name="Poorten T."/>
            <person name="Britton C."/>
            <person name="Davik J."/>
            <person name="Ashrafi H."/>
            <person name="Aiden E.L."/>
            <person name="Borodovsky M."/>
            <person name="Worthington M."/>
        </authorList>
    </citation>
    <scope>NUCLEOTIDE SEQUENCE [LARGE SCALE GENOMIC DNA]</scope>
    <source>
        <strain evidence="7">PI 553951</strain>
    </source>
</reference>
<dbReference type="Proteomes" id="UP001457282">
    <property type="component" value="Unassembled WGS sequence"/>
</dbReference>
<evidence type="ECO:0000313" key="7">
    <source>
        <dbReference type="EMBL" id="KAK9922552.1"/>
    </source>
</evidence>
<proteinExistence type="predicted"/>
<dbReference type="Pfam" id="PF10551">
    <property type="entry name" value="MULE"/>
    <property type="match status" value="1"/>
</dbReference>
<name>A0AAW1WCU1_RUBAR</name>
<dbReference type="EMBL" id="JBEDUW010000006">
    <property type="protein sequence ID" value="KAK9922552.1"/>
    <property type="molecule type" value="Genomic_DNA"/>
</dbReference>
<feature type="domain" description="SWIM-type" evidence="6">
    <location>
        <begin position="224"/>
        <end position="256"/>
    </location>
</feature>